<dbReference type="SUPFAM" id="SSF53756">
    <property type="entry name" value="UDP-Glycosyltransferase/glycogen phosphorylase"/>
    <property type="match status" value="2"/>
</dbReference>
<dbReference type="RefSeq" id="WP_120655555.1">
    <property type="nucleotide sequence ID" value="NZ_AABUZP020000035.1"/>
</dbReference>
<dbReference type="CDD" id="cd02440">
    <property type="entry name" value="AdoMet_MTases"/>
    <property type="match status" value="1"/>
</dbReference>
<organism evidence="3">
    <name type="scientific">Campylobacter fetus</name>
    <dbReference type="NCBI Taxonomy" id="196"/>
    <lineage>
        <taxon>Bacteria</taxon>
        <taxon>Pseudomonadati</taxon>
        <taxon>Campylobacterota</taxon>
        <taxon>Epsilonproteobacteria</taxon>
        <taxon>Campylobacterales</taxon>
        <taxon>Campylobacteraceae</taxon>
        <taxon>Campylobacter</taxon>
    </lineage>
</organism>
<feature type="domain" description="Glycosyl transferase family 1" evidence="1">
    <location>
        <begin position="896"/>
        <end position="1062"/>
    </location>
</feature>
<dbReference type="PANTHER" id="PTHR46656:SF3">
    <property type="entry name" value="PUTATIVE-RELATED"/>
    <property type="match status" value="1"/>
</dbReference>
<evidence type="ECO:0000313" key="3">
    <source>
        <dbReference type="EMBL" id="EAK0453676.1"/>
    </source>
</evidence>
<proteinExistence type="predicted"/>
<evidence type="ECO:0000313" key="5">
    <source>
        <dbReference type="Proteomes" id="UP000557842"/>
    </source>
</evidence>
<dbReference type="Gene3D" id="3.40.50.150">
    <property type="entry name" value="Vaccinia Virus protein VP39"/>
    <property type="match status" value="1"/>
</dbReference>
<comment type="caution">
    <text evidence="3">The sequence shown here is derived from an EMBL/GenBank/DDBJ whole genome shotgun (WGS) entry which is preliminary data.</text>
</comment>
<dbReference type="InterPro" id="IPR029063">
    <property type="entry name" value="SAM-dependent_MTases_sf"/>
</dbReference>
<evidence type="ECO:0000259" key="1">
    <source>
        <dbReference type="Pfam" id="PF00534"/>
    </source>
</evidence>
<reference evidence="3 5" key="1">
    <citation type="submission" date="2018-05" db="EMBL/GenBank/DDBJ databases">
        <authorList>
            <consortium name="PulseNet: The National Subtyping Network for Foodborne Disease Surveillance"/>
            <person name="Tarr C.L."/>
            <person name="Trees E."/>
            <person name="Katz L.S."/>
            <person name="Carleton-Romer H.A."/>
            <person name="Stroika S."/>
            <person name="Kucerova Z."/>
            <person name="Roache K.F."/>
            <person name="Sabol A.L."/>
            <person name="Besser J."/>
            <person name="Gerner-Smidt P."/>
        </authorList>
    </citation>
    <scope>NUCLEOTIDE SEQUENCE</scope>
    <source>
        <strain evidence="3">2014D-0197</strain>
        <strain evidence="2 5">2016D-0221</strain>
        <strain evidence="4">D4313</strain>
    </source>
</reference>
<accession>A0A5L4J252</accession>
<evidence type="ECO:0000313" key="4">
    <source>
        <dbReference type="EMBL" id="EAK0469382.1"/>
    </source>
</evidence>
<dbReference type="Proteomes" id="UP000557842">
    <property type="component" value="Unassembled WGS sequence"/>
</dbReference>
<dbReference type="InterPro" id="IPR001296">
    <property type="entry name" value="Glyco_trans_1"/>
</dbReference>
<name>A0A5L4J252_CAMFE</name>
<dbReference type="EMBL" id="AABQDW010000020">
    <property type="protein sequence ID" value="EAI5408713.1"/>
    <property type="molecule type" value="Genomic_DNA"/>
</dbReference>
<dbReference type="PANTHER" id="PTHR46656">
    <property type="entry name" value="PUTATIVE-RELATED"/>
    <property type="match status" value="1"/>
</dbReference>
<sequence>MSDFYKYLEDNLRGSSENIQNRLNFYIPFLKAIKQDNELEVIDIGCGRGEFIELLIMNNIKATGYDIDEQMIKGAKEKGLNVMLKDALTALKEHKNNSVDAITGFQIAEHLEFGLLENIIKESLRILKDNGILILETPNPENIYVATNGFYLDPTHIHPLPMELLVNLTAYCGFEKIKVARLNETTPKQNVKDLVLLTSPDYALIAQKKDNKKLDALFNINYGISFDDVFDKFDSCYAKFDLVDKLQSDITYLKKENEELQKILQPIKKCYYFYHWFILGAKSWILFTPNSRPRRIIREINKKTINKLESTIKSNLILKKSIKKMLSTFPALNPAVQKLRLYGKNEFIAQNQGKIIKFIDYRISDDRLLNLKLKQTDKIIQTFSSISIIGHFKGSYSLAIVNKNILKSLDDFSNLDISVSPYEEQKELKSDDPYLNKFIKTTNSDITIYHHYPLIKNTDKNSFCIALFFWEESKIPQNTIDELNANYNAIIVSSYFIKKVLIDNGCTTTIKVVNIPIIEFKTKNPTVFHKDIKLFHISSCFPRKGADILLCAFNELCKNNEFKFTLTIKTFYNPHNNIKQLLNSLVDKKYQNRVNIIFDELSQDKILKLYEEADIIVLPTRGEGLNYPAIEGAISQKPIIATGYSAHTDFLDSFANYIDFNYAKSESHVSSSYSVWANPSVKSLKEQILKISKMPKDELFQKTSVLKNSLEKMFFGKNAVNNFISSISALKSYEPLQKNYNISIVSTWGVRCGIAGYSKYLCSELSKITDIKILSWSDSLDNDYQKIDKRNWSVASFNNSDVVWFQYHIAFFDLDKSFANLIKSLNNIGKTTLITLHSTKQYLYMDDSIKKDVSDTLFLFDRVFVHSIDDLNNLKSIGIVDNVTLFPQGIVKQDISENQKEKNINKEFTIGFFGFLFPHKGVSNLLKAFIKFEKDHPLTKLVCLSSLRSDHPLSLSEYKLCKSIIDNSAIEDKIEWQTDFLDDDIVQNKLSKCDIIVLPYGITDESSSAAARSCMCCSKIVAVSPSTIFDELRDMTFQIKGFKIDNIVDLLNEAYNGFSNDQTKIVLENRQKWLNETNWQTLANRYYKIILAIRNDKNFINQTKGLL</sequence>
<dbReference type="Gene3D" id="3.40.50.2000">
    <property type="entry name" value="Glycogen Phosphorylase B"/>
    <property type="match status" value="2"/>
</dbReference>
<evidence type="ECO:0000313" key="2">
    <source>
        <dbReference type="EMBL" id="EAI5408713.1"/>
    </source>
</evidence>
<keyword evidence="3" id="KW-0808">Transferase</keyword>
<dbReference type="GO" id="GO:0016757">
    <property type="term" value="F:glycosyltransferase activity"/>
    <property type="evidence" value="ECO:0007669"/>
    <property type="project" value="InterPro"/>
</dbReference>
<dbReference type="Pfam" id="PF00534">
    <property type="entry name" value="Glycos_transf_1"/>
    <property type="match status" value="1"/>
</dbReference>
<gene>
    <name evidence="3" type="ORF">AAH17_08465</name>
    <name evidence="4" type="ORF">AAH24_08455</name>
    <name evidence="2" type="ORF">BVH53_08420</name>
</gene>
<dbReference type="Pfam" id="PF13692">
    <property type="entry name" value="Glyco_trans_1_4"/>
    <property type="match status" value="1"/>
</dbReference>
<dbReference type="EMBL" id="AACCXM010000011">
    <property type="protein sequence ID" value="EAK0469382.1"/>
    <property type="molecule type" value="Genomic_DNA"/>
</dbReference>
<dbReference type="SUPFAM" id="SSF53335">
    <property type="entry name" value="S-adenosyl-L-methionine-dependent methyltransferases"/>
    <property type="match status" value="1"/>
</dbReference>
<dbReference type="AlphaFoldDB" id="A0A5L4J252"/>
<dbReference type="EMBL" id="AACCXK010000020">
    <property type="protein sequence ID" value="EAK0453676.1"/>
    <property type="molecule type" value="Genomic_DNA"/>
</dbReference>
<protein>
    <submittedName>
        <fullName evidence="3">Glycosyltransferase</fullName>
    </submittedName>
</protein>
<dbReference type="Pfam" id="PF13489">
    <property type="entry name" value="Methyltransf_23"/>
    <property type="match status" value="1"/>
</dbReference>